<evidence type="ECO:0000256" key="8">
    <source>
        <dbReference type="ARBA" id="ARBA00038091"/>
    </source>
</evidence>
<dbReference type="Gene3D" id="3.30.750.80">
    <property type="entry name" value="RNA methyltransferase domain (HRMD) like"/>
    <property type="match status" value="1"/>
</dbReference>
<evidence type="ECO:0000256" key="5">
    <source>
        <dbReference type="ARBA" id="ARBA00022679"/>
    </source>
</evidence>
<evidence type="ECO:0000259" key="9">
    <source>
        <dbReference type="SMART" id="SM00359"/>
    </source>
</evidence>
<evidence type="ECO:0000256" key="4">
    <source>
        <dbReference type="ARBA" id="ARBA00022603"/>
    </source>
</evidence>
<dbReference type="Pfam" id="PF17785">
    <property type="entry name" value="PUA_3"/>
    <property type="match status" value="1"/>
</dbReference>
<evidence type="ECO:0000313" key="11">
    <source>
        <dbReference type="Proteomes" id="UP000665561"/>
    </source>
</evidence>
<dbReference type="SMART" id="SM00359">
    <property type="entry name" value="PUA"/>
    <property type="match status" value="1"/>
</dbReference>
<dbReference type="GO" id="GO:0008168">
    <property type="term" value="F:methyltransferase activity"/>
    <property type="evidence" value="ECO:0007669"/>
    <property type="project" value="UniProtKB-KW"/>
</dbReference>
<dbReference type="InterPro" id="IPR002478">
    <property type="entry name" value="PUA"/>
</dbReference>
<evidence type="ECO:0000256" key="6">
    <source>
        <dbReference type="ARBA" id="ARBA00022691"/>
    </source>
</evidence>
<dbReference type="CDD" id="cd21153">
    <property type="entry name" value="PUA_RlmI"/>
    <property type="match status" value="1"/>
</dbReference>
<evidence type="ECO:0000256" key="3">
    <source>
        <dbReference type="ARBA" id="ARBA00022552"/>
    </source>
</evidence>
<proteinExistence type="inferred from homology"/>
<dbReference type="InterPro" id="IPR041698">
    <property type="entry name" value="Methyltransf_25"/>
</dbReference>
<gene>
    <name evidence="10" type="ORF">GT019_03195</name>
</gene>
<evidence type="ECO:0000256" key="1">
    <source>
        <dbReference type="ARBA" id="ARBA00004496"/>
    </source>
</evidence>
<comment type="similarity">
    <text evidence="8">Belongs to the methyltransferase superfamily. RlmI family.</text>
</comment>
<dbReference type="SUPFAM" id="SSF53335">
    <property type="entry name" value="S-adenosyl-L-methionine-dependent methyltransferases"/>
    <property type="match status" value="1"/>
</dbReference>
<reference evidence="10 11" key="1">
    <citation type="submission" date="2020-01" db="EMBL/GenBank/DDBJ databases">
        <title>Paenibacillus soybeanensis sp. nov. isolated from the nodules of soybean (Glycine max(L.) Merr).</title>
        <authorList>
            <person name="Wang H."/>
        </authorList>
    </citation>
    <scope>NUCLEOTIDE SEQUENCE [LARGE SCALE GENOMIC DNA]</scope>
    <source>
        <strain evidence="10 11">T1</strain>
    </source>
</reference>
<sequence length="478" mass="52828">MERAKAVLKKERKKRTESGHPWIFAGEIDRMEGEGAPGGLVDVVNHQGRYLATGYWNPASQITIRVVGHQPVEAMDEAFFAERLLQCKQHRKRFVNGSDCRLVYGEADFLPGLIVDRFGDVLVVQLLTLGMEAHREALVSALAAVFEPKGIYERSDVSVRALEGLEERTGMLYGECPRIVEIVENGLKLEVDIVEGQKTGYFFDQRENRASIAPLMTGWGERSGIRVAEQPFDENAAEADDTGTIAELKEPRLVPVNANGKVVTFPYWDGATVLECFAHTGSFTLHACKYGAKKVTCLDVSAHAVETAQRNVARNGFTDRVEFVVADAFEYLRGQVKGIEERMERGKAAVVNANAKGPKLDTSKPLSGEAGRKWDVVILDPPAFAKSKHAIEGAVRGYKDINLHGMKLVNEGGYLVTASCSYHMRPELFLETIQAAAVDAGKTLRLIEWRAAGKDHPQILGVNEGHYLKFGIFEVRSK</sequence>
<accession>A0ABW9XK20</accession>
<dbReference type="RefSeq" id="WP_161741083.1">
    <property type="nucleotide sequence ID" value="NZ_JAAAMV010000001.1"/>
</dbReference>
<dbReference type="CDD" id="cd11572">
    <property type="entry name" value="RlmI_M_like"/>
    <property type="match status" value="1"/>
</dbReference>
<feature type="domain" description="PUA" evidence="9">
    <location>
        <begin position="4"/>
        <end position="89"/>
    </location>
</feature>
<dbReference type="Proteomes" id="UP000665561">
    <property type="component" value="Unassembled WGS sequence"/>
</dbReference>
<dbReference type="SUPFAM" id="SSF88697">
    <property type="entry name" value="PUA domain-like"/>
    <property type="match status" value="1"/>
</dbReference>
<comment type="subcellular location">
    <subcellularLocation>
        <location evidence="1">Cytoplasm</location>
    </subcellularLocation>
</comment>
<comment type="caution">
    <text evidence="10">The sequence shown here is derived from an EMBL/GenBank/DDBJ whole genome shotgun (WGS) entry which is preliminary data.</text>
</comment>
<name>A0ABW9XK20_9BACL</name>
<dbReference type="CDD" id="cd02440">
    <property type="entry name" value="AdoMet_MTases"/>
    <property type="match status" value="1"/>
</dbReference>
<evidence type="ECO:0000256" key="7">
    <source>
        <dbReference type="ARBA" id="ARBA00022884"/>
    </source>
</evidence>
<dbReference type="Gene3D" id="3.40.50.150">
    <property type="entry name" value="Vaccinia Virus protein VP39"/>
    <property type="match status" value="1"/>
</dbReference>
<dbReference type="EMBL" id="JAAAMV010000001">
    <property type="protein sequence ID" value="NBD22871.1"/>
    <property type="molecule type" value="Genomic_DNA"/>
</dbReference>
<keyword evidence="3" id="KW-0698">rRNA processing</keyword>
<dbReference type="PANTHER" id="PTHR42873:SF1">
    <property type="entry name" value="S-ADENOSYLMETHIONINE-DEPENDENT METHYLTRANSFERASE DOMAIN-CONTAINING PROTEIN"/>
    <property type="match status" value="1"/>
</dbReference>
<dbReference type="InterPro" id="IPR041532">
    <property type="entry name" value="RlmI-like_PUA"/>
</dbReference>
<protein>
    <submittedName>
        <fullName evidence="10">Methyltransferase domain-containing protein</fullName>
    </submittedName>
</protein>
<dbReference type="InterPro" id="IPR036974">
    <property type="entry name" value="PUA_sf"/>
</dbReference>
<evidence type="ECO:0000313" key="10">
    <source>
        <dbReference type="EMBL" id="NBD22871.1"/>
    </source>
</evidence>
<evidence type="ECO:0000256" key="2">
    <source>
        <dbReference type="ARBA" id="ARBA00022490"/>
    </source>
</evidence>
<keyword evidence="4 10" id="KW-0489">Methyltransferase</keyword>
<dbReference type="InterPro" id="IPR029063">
    <property type="entry name" value="SAM-dependent_MTases_sf"/>
</dbReference>
<dbReference type="Gene3D" id="2.30.130.10">
    <property type="entry name" value="PUA domain"/>
    <property type="match status" value="1"/>
</dbReference>
<keyword evidence="6" id="KW-0949">S-adenosyl-L-methionine</keyword>
<keyword evidence="11" id="KW-1185">Reference proteome</keyword>
<keyword evidence="5" id="KW-0808">Transferase</keyword>
<dbReference type="GO" id="GO:0032259">
    <property type="term" value="P:methylation"/>
    <property type="evidence" value="ECO:0007669"/>
    <property type="project" value="UniProtKB-KW"/>
</dbReference>
<dbReference type="PANTHER" id="PTHR42873">
    <property type="entry name" value="RIBOSOMAL RNA LARGE SUBUNIT METHYLTRANSFERASE"/>
    <property type="match status" value="1"/>
</dbReference>
<dbReference type="InterPro" id="IPR015947">
    <property type="entry name" value="PUA-like_sf"/>
</dbReference>
<keyword evidence="2" id="KW-0963">Cytoplasm</keyword>
<dbReference type="PROSITE" id="PS50890">
    <property type="entry name" value="PUA"/>
    <property type="match status" value="1"/>
</dbReference>
<dbReference type="Pfam" id="PF13649">
    <property type="entry name" value="Methyltransf_25"/>
    <property type="match status" value="1"/>
</dbReference>
<keyword evidence="7" id="KW-0694">RNA-binding</keyword>
<organism evidence="10 11">
    <name type="scientific">Paenibacillus glycinis</name>
    <dbReference type="NCBI Taxonomy" id="2697035"/>
    <lineage>
        <taxon>Bacteria</taxon>
        <taxon>Bacillati</taxon>
        <taxon>Bacillota</taxon>
        <taxon>Bacilli</taxon>
        <taxon>Bacillales</taxon>
        <taxon>Paenibacillaceae</taxon>
        <taxon>Paenibacillus</taxon>
    </lineage>
</organism>